<evidence type="ECO:0000256" key="2">
    <source>
        <dbReference type="ARBA" id="ARBA00022692"/>
    </source>
</evidence>
<dbReference type="GeneID" id="79887587"/>
<keyword evidence="2 5" id="KW-0812">Transmembrane</keyword>
<evidence type="ECO:0000313" key="6">
    <source>
        <dbReference type="EMBL" id="MBC5850053.1"/>
    </source>
</evidence>
<evidence type="ECO:0000256" key="4">
    <source>
        <dbReference type="ARBA" id="ARBA00023136"/>
    </source>
</evidence>
<dbReference type="Proteomes" id="UP000615796">
    <property type="component" value="Unassembled WGS sequence"/>
</dbReference>
<keyword evidence="3 5" id="KW-1133">Transmembrane helix</keyword>
<dbReference type="OrthoDB" id="9811969at2"/>
<gene>
    <name evidence="6" type="ORF">H8Q88_03640</name>
</gene>
<dbReference type="Pfam" id="PF04191">
    <property type="entry name" value="PEMT"/>
    <property type="match status" value="1"/>
</dbReference>
<organism evidence="6 7">
    <name type="scientific">Vibrio metschnikovii</name>
    <dbReference type="NCBI Taxonomy" id="28172"/>
    <lineage>
        <taxon>Bacteria</taxon>
        <taxon>Pseudomonadati</taxon>
        <taxon>Pseudomonadota</taxon>
        <taxon>Gammaproteobacteria</taxon>
        <taxon>Vibrionales</taxon>
        <taxon>Vibrionaceae</taxon>
        <taxon>Vibrio</taxon>
    </lineage>
</organism>
<sequence length="153" mass="17617">MRYLELKIPPVALFIVAVVLCNRLAYLFSFADLALPYTKLIFALCIMLSGVVGISAVVQFRRANTTVNPTKPDQASTVVDSGIFNYSRNPMYLALLLLLIGIAYWHHNIVSLLVVFGFIGYMNRFQIQPEERVLERVFGERYTHYKARVRRWI</sequence>
<name>A0A9X0ULG9_VIBME</name>
<evidence type="ECO:0000256" key="5">
    <source>
        <dbReference type="SAM" id="Phobius"/>
    </source>
</evidence>
<dbReference type="InterPro" id="IPR007318">
    <property type="entry name" value="Phopholipid_MeTrfase"/>
</dbReference>
<keyword evidence="7" id="KW-1185">Reference proteome</keyword>
<reference evidence="6" key="1">
    <citation type="submission" date="2020-08" db="EMBL/GenBank/DDBJ databases">
        <title>Genome Sequencing and Pan-Genome Analysis of Migratory bird Vibrio Strains, Inner Mongolia.</title>
        <authorList>
            <person name="Zheng L."/>
        </authorList>
    </citation>
    <scope>NUCLEOTIDE SEQUENCE</scope>
    <source>
        <strain evidence="6">M13F</strain>
    </source>
</reference>
<feature type="transmembrane region" description="Helical" evidence="5">
    <location>
        <begin position="91"/>
        <end position="119"/>
    </location>
</feature>
<dbReference type="RefSeq" id="WP_040904368.1">
    <property type="nucleotide sequence ID" value="NZ_JACRTU010000001.1"/>
</dbReference>
<dbReference type="GO" id="GO:0016740">
    <property type="term" value="F:transferase activity"/>
    <property type="evidence" value="ECO:0007669"/>
    <property type="project" value="UniProtKB-ARBA"/>
</dbReference>
<comment type="caution">
    <text evidence="6">The sequence shown here is derived from an EMBL/GenBank/DDBJ whole genome shotgun (WGS) entry which is preliminary data.</text>
</comment>
<dbReference type="EMBL" id="JACRUP010000001">
    <property type="protein sequence ID" value="MBC5850053.1"/>
    <property type="molecule type" value="Genomic_DNA"/>
</dbReference>
<evidence type="ECO:0000256" key="3">
    <source>
        <dbReference type="ARBA" id="ARBA00022989"/>
    </source>
</evidence>
<evidence type="ECO:0000313" key="7">
    <source>
        <dbReference type="Proteomes" id="UP000615796"/>
    </source>
</evidence>
<feature type="transmembrane region" description="Helical" evidence="5">
    <location>
        <begin position="40"/>
        <end position="60"/>
    </location>
</feature>
<evidence type="ECO:0000256" key="1">
    <source>
        <dbReference type="ARBA" id="ARBA00004127"/>
    </source>
</evidence>
<feature type="transmembrane region" description="Helical" evidence="5">
    <location>
        <begin position="6"/>
        <end position="28"/>
    </location>
</feature>
<dbReference type="GO" id="GO:0012505">
    <property type="term" value="C:endomembrane system"/>
    <property type="evidence" value="ECO:0007669"/>
    <property type="project" value="UniProtKB-SubCell"/>
</dbReference>
<keyword evidence="4 5" id="KW-0472">Membrane</keyword>
<comment type="subcellular location">
    <subcellularLocation>
        <location evidence="1">Endomembrane system</location>
        <topology evidence="1">Multi-pass membrane protein</topology>
    </subcellularLocation>
</comment>
<dbReference type="Gene3D" id="1.20.120.1630">
    <property type="match status" value="1"/>
</dbReference>
<dbReference type="AlphaFoldDB" id="A0A9X0ULG9"/>
<proteinExistence type="predicted"/>
<protein>
    <submittedName>
        <fullName evidence="6">Isoprenylcysteine carboxylmethyltransferase family protein</fullName>
    </submittedName>
</protein>
<dbReference type="PANTHER" id="PTHR12714:SF24">
    <property type="entry name" value="SLR1182 PROTEIN"/>
    <property type="match status" value="1"/>
</dbReference>
<dbReference type="PANTHER" id="PTHR12714">
    <property type="entry name" value="PROTEIN-S ISOPRENYLCYSTEINE O-METHYLTRANSFERASE"/>
    <property type="match status" value="1"/>
</dbReference>
<accession>A0A9X0ULG9</accession>